<name>A0A0C3BNK7_PILCF</name>
<dbReference type="EMBL" id="KN833013">
    <property type="protein sequence ID" value="KIM78912.1"/>
    <property type="molecule type" value="Genomic_DNA"/>
</dbReference>
<dbReference type="InParanoid" id="A0A0C3BNK7"/>
<organism evidence="1 2">
    <name type="scientific">Piloderma croceum (strain F 1598)</name>
    <dbReference type="NCBI Taxonomy" id="765440"/>
    <lineage>
        <taxon>Eukaryota</taxon>
        <taxon>Fungi</taxon>
        <taxon>Dikarya</taxon>
        <taxon>Basidiomycota</taxon>
        <taxon>Agaricomycotina</taxon>
        <taxon>Agaricomycetes</taxon>
        <taxon>Agaricomycetidae</taxon>
        <taxon>Atheliales</taxon>
        <taxon>Atheliaceae</taxon>
        <taxon>Piloderma</taxon>
    </lineage>
</organism>
<evidence type="ECO:0000313" key="1">
    <source>
        <dbReference type="EMBL" id="KIM78912.1"/>
    </source>
</evidence>
<evidence type="ECO:0000313" key="2">
    <source>
        <dbReference type="Proteomes" id="UP000054166"/>
    </source>
</evidence>
<proteinExistence type="predicted"/>
<dbReference type="InterPro" id="IPR011990">
    <property type="entry name" value="TPR-like_helical_dom_sf"/>
</dbReference>
<dbReference type="HOGENOM" id="CLU_1054171_0_0_1"/>
<gene>
    <name evidence="1" type="ORF">PILCRDRAFT_579704</name>
</gene>
<dbReference type="Proteomes" id="UP000054166">
    <property type="component" value="Unassembled WGS sequence"/>
</dbReference>
<reference evidence="1 2" key="1">
    <citation type="submission" date="2014-04" db="EMBL/GenBank/DDBJ databases">
        <authorList>
            <consortium name="DOE Joint Genome Institute"/>
            <person name="Kuo A."/>
            <person name="Tarkka M."/>
            <person name="Buscot F."/>
            <person name="Kohler A."/>
            <person name="Nagy L.G."/>
            <person name="Floudas D."/>
            <person name="Copeland A."/>
            <person name="Barry K.W."/>
            <person name="Cichocki N."/>
            <person name="Veneault-Fourrey C."/>
            <person name="LaButti K."/>
            <person name="Lindquist E.A."/>
            <person name="Lipzen A."/>
            <person name="Lundell T."/>
            <person name="Morin E."/>
            <person name="Murat C."/>
            <person name="Sun H."/>
            <person name="Tunlid A."/>
            <person name="Henrissat B."/>
            <person name="Grigoriev I.V."/>
            <person name="Hibbett D.S."/>
            <person name="Martin F."/>
            <person name="Nordberg H.P."/>
            <person name="Cantor M.N."/>
            <person name="Hua S.X."/>
        </authorList>
    </citation>
    <scope>NUCLEOTIDE SEQUENCE [LARGE SCALE GENOMIC DNA]</scope>
    <source>
        <strain evidence="1 2">F 1598</strain>
    </source>
</reference>
<keyword evidence="2" id="KW-1185">Reference proteome</keyword>
<protein>
    <submittedName>
        <fullName evidence="1">Uncharacterized protein</fullName>
    </submittedName>
</protein>
<accession>A0A0C3BNK7</accession>
<dbReference type="AlphaFoldDB" id="A0A0C3BNK7"/>
<reference evidence="2" key="2">
    <citation type="submission" date="2015-01" db="EMBL/GenBank/DDBJ databases">
        <title>Evolutionary Origins and Diversification of the Mycorrhizal Mutualists.</title>
        <authorList>
            <consortium name="DOE Joint Genome Institute"/>
            <consortium name="Mycorrhizal Genomics Consortium"/>
            <person name="Kohler A."/>
            <person name="Kuo A."/>
            <person name="Nagy L.G."/>
            <person name="Floudas D."/>
            <person name="Copeland A."/>
            <person name="Barry K.W."/>
            <person name="Cichocki N."/>
            <person name="Veneault-Fourrey C."/>
            <person name="LaButti K."/>
            <person name="Lindquist E.A."/>
            <person name="Lipzen A."/>
            <person name="Lundell T."/>
            <person name="Morin E."/>
            <person name="Murat C."/>
            <person name="Riley R."/>
            <person name="Ohm R."/>
            <person name="Sun H."/>
            <person name="Tunlid A."/>
            <person name="Henrissat B."/>
            <person name="Grigoriev I.V."/>
            <person name="Hibbett D.S."/>
            <person name="Martin F."/>
        </authorList>
    </citation>
    <scope>NUCLEOTIDE SEQUENCE [LARGE SCALE GENOMIC DNA]</scope>
    <source>
        <strain evidence="2">F 1598</strain>
    </source>
</reference>
<dbReference type="SUPFAM" id="SSF48452">
    <property type="entry name" value="TPR-like"/>
    <property type="match status" value="1"/>
</dbReference>
<dbReference type="OrthoDB" id="9991317at2759"/>
<sequence length="264" mass="30050">MNSLIRLVQRLSQPILGRSPTNDNPGNYCGAYTSLYHTLQPEHIVALEEAILAYKLGHFDDAEAIFEQRLPPSHTLPILALERSNGYEMQGLHWKSLPLYRKVLSEWNQDGAEPERRLLCLLLRRAEAFVDGTLHSALEEARKMLDFLADLPLDKFTDIDISHVQTYCYLMVLCRRHSNWVNDDTDGGFLLVAKATPWKGITQLRGTLQQYSRFSEALRLLKEETRFFSAASLLKDLDQICDAMEARGNAASMIDIAHTRLSDC</sequence>